<evidence type="ECO:0000256" key="5">
    <source>
        <dbReference type="ARBA" id="ARBA00022989"/>
    </source>
</evidence>
<dbReference type="PANTHER" id="PTHR39136">
    <property type="entry name" value="ALTERED INHERITANCE OF MITOCHONDRIA PROTEIN 11"/>
    <property type="match status" value="1"/>
</dbReference>
<evidence type="ECO:0000256" key="1">
    <source>
        <dbReference type="ARBA" id="ARBA00004141"/>
    </source>
</evidence>
<feature type="transmembrane region" description="Helical" evidence="7">
    <location>
        <begin position="34"/>
        <end position="52"/>
    </location>
</feature>
<accession>A0A1E3QN28</accession>
<protein>
    <recommendedName>
        <fullName evidence="3 7">Altered inheritance of mitochondria protein 11</fullName>
    </recommendedName>
</protein>
<dbReference type="STRING" id="984486.A0A1E3QN28"/>
<dbReference type="GO" id="GO:0016020">
    <property type="term" value="C:membrane"/>
    <property type="evidence" value="ECO:0007669"/>
    <property type="project" value="UniProtKB-SubCell"/>
</dbReference>
<dbReference type="GO" id="GO:0005739">
    <property type="term" value="C:mitochondrion"/>
    <property type="evidence" value="ECO:0007669"/>
    <property type="project" value="TreeGrafter"/>
</dbReference>
<dbReference type="InterPro" id="IPR038814">
    <property type="entry name" value="AIM11"/>
</dbReference>
<keyword evidence="5 7" id="KW-1133">Transmembrane helix</keyword>
<comment type="similarity">
    <text evidence="2 7">Belongs to the AIM11 family.</text>
</comment>
<comment type="subcellular location">
    <subcellularLocation>
        <location evidence="1 7">Membrane</location>
        <topology evidence="1 7">Multi-pass membrane protein</topology>
    </subcellularLocation>
</comment>
<evidence type="ECO:0000313" key="8">
    <source>
        <dbReference type="EMBL" id="ODQ79040.1"/>
    </source>
</evidence>
<name>A0A1E3QN28_9ASCO</name>
<dbReference type="AlphaFoldDB" id="A0A1E3QN28"/>
<evidence type="ECO:0000256" key="4">
    <source>
        <dbReference type="ARBA" id="ARBA00022692"/>
    </source>
</evidence>
<feature type="transmembrane region" description="Helical" evidence="7">
    <location>
        <begin position="80"/>
        <end position="106"/>
    </location>
</feature>
<dbReference type="Proteomes" id="UP000094336">
    <property type="component" value="Unassembled WGS sequence"/>
</dbReference>
<keyword evidence="6 7" id="KW-0472">Membrane</keyword>
<keyword evidence="4 7" id="KW-0812">Transmembrane</keyword>
<dbReference type="OrthoDB" id="4088121at2759"/>
<evidence type="ECO:0000256" key="2">
    <source>
        <dbReference type="ARBA" id="ARBA00008938"/>
    </source>
</evidence>
<evidence type="ECO:0000313" key="9">
    <source>
        <dbReference type="Proteomes" id="UP000094336"/>
    </source>
</evidence>
<keyword evidence="9" id="KW-1185">Reference proteome</keyword>
<evidence type="ECO:0000256" key="3">
    <source>
        <dbReference type="ARBA" id="ARBA00021144"/>
    </source>
</evidence>
<reference evidence="9" key="1">
    <citation type="submission" date="2016-05" db="EMBL/GenBank/DDBJ databases">
        <title>Comparative genomics of biotechnologically important yeasts.</title>
        <authorList>
            <consortium name="DOE Joint Genome Institute"/>
            <person name="Riley R."/>
            <person name="Haridas S."/>
            <person name="Wolfe K.H."/>
            <person name="Lopes M.R."/>
            <person name="Hittinger C.T."/>
            <person name="Goker M."/>
            <person name="Salamov A."/>
            <person name="Wisecaver J."/>
            <person name="Long T.M."/>
            <person name="Aerts A.L."/>
            <person name="Barry K."/>
            <person name="Choi C."/>
            <person name="Clum A."/>
            <person name="Coughlan A.Y."/>
            <person name="Deshpande S."/>
            <person name="Douglass A.P."/>
            <person name="Hanson S.J."/>
            <person name="Klenk H.-P."/>
            <person name="Labutti K."/>
            <person name="Lapidus A."/>
            <person name="Lindquist E."/>
            <person name="Lipzen A."/>
            <person name="Meier-Kolthoff J.P."/>
            <person name="Ohm R.A."/>
            <person name="Otillar R.P."/>
            <person name="Pangilinan J."/>
            <person name="Peng Y."/>
            <person name="Rokas A."/>
            <person name="Rosa C.A."/>
            <person name="Scheuner C."/>
            <person name="Sibirny A.A."/>
            <person name="Slot J.C."/>
            <person name="Stielow J.B."/>
            <person name="Sun H."/>
            <person name="Kurtzman C.P."/>
            <person name="Blackwell M."/>
            <person name="Grigoriev I.V."/>
            <person name="Jeffries T.W."/>
        </authorList>
    </citation>
    <scope>NUCLEOTIDE SEQUENCE [LARGE SCALE GENOMIC DNA]</scope>
    <source>
        <strain evidence="9">NRRL Y-12698</strain>
    </source>
</reference>
<dbReference type="RefSeq" id="XP_018984368.1">
    <property type="nucleotide sequence ID" value="XM_019129180.1"/>
</dbReference>
<dbReference type="PANTHER" id="PTHR39136:SF1">
    <property type="entry name" value="ALTERED INHERITANCE OF MITOCHONDRIA PROTEIN 11"/>
    <property type="match status" value="1"/>
</dbReference>
<evidence type="ECO:0000256" key="7">
    <source>
        <dbReference type="RuleBase" id="RU367098"/>
    </source>
</evidence>
<evidence type="ECO:0000256" key="6">
    <source>
        <dbReference type="ARBA" id="ARBA00023136"/>
    </source>
</evidence>
<dbReference type="GeneID" id="30147033"/>
<organism evidence="8 9">
    <name type="scientific">Babjeviella inositovora NRRL Y-12698</name>
    <dbReference type="NCBI Taxonomy" id="984486"/>
    <lineage>
        <taxon>Eukaryota</taxon>
        <taxon>Fungi</taxon>
        <taxon>Dikarya</taxon>
        <taxon>Ascomycota</taxon>
        <taxon>Saccharomycotina</taxon>
        <taxon>Pichiomycetes</taxon>
        <taxon>Serinales incertae sedis</taxon>
        <taxon>Babjeviella</taxon>
    </lineage>
</organism>
<proteinExistence type="inferred from homology"/>
<gene>
    <name evidence="7" type="primary">AIM11</name>
    <name evidence="8" type="ORF">BABINDRAFT_162110</name>
</gene>
<sequence length="161" mass="18007">MPSASAQGASFLPSNFGLAINTSAEYKERRRQQMLRFVGATVVTFVCARVAYRGVLSRKYVPTFLQPNHLPPPFSFHKDALLAITHSTLLACSAYTMAVMGGCWCWDVSSFQEFSWRMKKLLGGAEKEQEIAMQPVDEETRAIQDTMNNLLSGKFVDSEEN</sequence>
<dbReference type="EMBL" id="KV454433">
    <property type="protein sequence ID" value="ODQ79040.1"/>
    <property type="molecule type" value="Genomic_DNA"/>
</dbReference>